<sequence>MHSDLDIEFEKYVKIGNDMPPQAADDMLIAYAFYKQATVGDVQGDRPTESSNVVQTFKFDAWRRLEGMPMEEAKKRYIQTIIELEARLKKPKA</sequence>
<keyword evidence="4" id="KW-1185">Reference proteome</keyword>
<keyword evidence="1" id="KW-0446">Lipid-binding</keyword>
<feature type="domain" description="ACB" evidence="2">
    <location>
        <begin position="5"/>
        <end position="90"/>
    </location>
</feature>
<dbReference type="RefSeq" id="WP_210759468.1">
    <property type="nucleotide sequence ID" value="NZ_CP060139.1"/>
</dbReference>
<organism evidence="3 4">
    <name type="scientific">Croceimicrobium hydrocarbonivorans</name>
    <dbReference type="NCBI Taxonomy" id="2761580"/>
    <lineage>
        <taxon>Bacteria</taxon>
        <taxon>Pseudomonadati</taxon>
        <taxon>Bacteroidota</taxon>
        <taxon>Flavobacteriia</taxon>
        <taxon>Flavobacteriales</taxon>
        <taxon>Owenweeksiaceae</taxon>
        <taxon>Croceimicrobium</taxon>
    </lineage>
</organism>
<dbReference type="InterPro" id="IPR035984">
    <property type="entry name" value="Acyl-CoA-binding_sf"/>
</dbReference>
<dbReference type="Proteomes" id="UP000516305">
    <property type="component" value="Chromosome"/>
</dbReference>
<dbReference type="InterPro" id="IPR014352">
    <property type="entry name" value="FERM/acyl-CoA-bd_prot_sf"/>
</dbReference>
<dbReference type="Pfam" id="PF00887">
    <property type="entry name" value="ACBP"/>
    <property type="match status" value="1"/>
</dbReference>
<dbReference type="KEGG" id="chyd:H4K34_03615"/>
<name>A0A7H0VGU3_9FLAO</name>
<evidence type="ECO:0000313" key="4">
    <source>
        <dbReference type="Proteomes" id="UP000516305"/>
    </source>
</evidence>
<evidence type="ECO:0000256" key="1">
    <source>
        <dbReference type="ARBA" id="ARBA00023121"/>
    </source>
</evidence>
<dbReference type="AlphaFoldDB" id="A0A7H0VGU3"/>
<proteinExistence type="predicted"/>
<dbReference type="PROSITE" id="PS51228">
    <property type="entry name" value="ACB_2"/>
    <property type="match status" value="1"/>
</dbReference>
<dbReference type="PANTHER" id="PTHR23310">
    <property type="entry name" value="ACYL-COA-BINDING PROTEIN, ACBP"/>
    <property type="match status" value="1"/>
</dbReference>
<dbReference type="GO" id="GO:0000062">
    <property type="term" value="F:fatty-acyl-CoA binding"/>
    <property type="evidence" value="ECO:0007669"/>
    <property type="project" value="InterPro"/>
</dbReference>
<gene>
    <name evidence="3" type="ORF">H4K34_03615</name>
</gene>
<dbReference type="EMBL" id="CP060139">
    <property type="protein sequence ID" value="QNR24941.1"/>
    <property type="molecule type" value="Genomic_DNA"/>
</dbReference>
<evidence type="ECO:0000313" key="3">
    <source>
        <dbReference type="EMBL" id="QNR24941.1"/>
    </source>
</evidence>
<dbReference type="Gene3D" id="1.20.80.10">
    <property type="match status" value="1"/>
</dbReference>
<dbReference type="PANTHER" id="PTHR23310:SF62">
    <property type="entry name" value="ACYL-COA BINDING PROTEIN 1, ISOFORM A"/>
    <property type="match status" value="1"/>
</dbReference>
<reference evidence="3 4" key="1">
    <citation type="submission" date="2020-08" db="EMBL/GenBank/DDBJ databases">
        <title>Croceimicrobium hydrocarbonivorans gen. nov., sp. nov., a novel marine bacterium isolated from a bacterial consortium that degrades polyethylene terephthalate.</title>
        <authorList>
            <person name="Liu R."/>
        </authorList>
    </citation>
    <scope>NUCLEOTIDE SEQUENCE [LARGE SCALE GENOMIC DNA]</scope>
    <source>
        <strain evidence="3 4">A20-9</strain>
    </source>
</reference>
<dbReference type="InterPro" id="IPR000582">
    <property type="entry name" value="Acyl-CoA-binding_protein"/>
</dbReference>
<dbReference type="SUPFAM" id="SSF47027">
    <property type="entry name" value="Acyl-CoA binding protein"/>
    <property type="match status" value="1"/>
</dbReference>
<accession>A0A7H0VGU3</accession>
<protein>
    <submittedName>
        <fullName evidence="3">Acyl-CoA-binding protein</fullName>
    </submittedName>
</protein>
<dbReference type="GO" id="GO:0006631">
    <property type="term" value="P:fatty acid metabolic process"/>
    <property type="evidence" value="ECO:0007669"/>
    <property type="project" value="TreeGrafter"/>
</dbReference>
<evidence type="ECO:0000259" key="2">
    <source>
        <dbReference type="PROSITE" id="PS51228"/>
    </source>
</evidence>